<proteinExistence type="predicted"/>
<dbReference type="AlphaFoldDB" id="A0A2P2MQY1"/>
<evidence type="ECO:0000313" key="1">
    <source>
        <dbReference type="EMBL" id="MBX32627.1"/>
    </source>
</evidence>
<sequence>MEGTQYVFQGPISNQIMYIPKPMLKLIGSHKQRAELPK</sequence>
<protein>
    <submittedName>
        <fullName evidence="1">Uncharacterized protein</fullName>
    </submittedName>
</protein>
<name>A0A2P2MQY1_RHIMU</name>
<reference evidence="1" key="1">
    <citation type="submission" date="2018-02" db="EMBL/GenBank/DDBJ databases">
        <title>Rhizophora mucronata_Transcriptome.</title>
        <authorList>
            <person name="Meera S.P."/>
            <person name="Sreeshan A."/>
            <person name="Augustine A."/>
        </authorList>
    </citation>
    <scope>NUCLEOTIDE SEQUENCE</scope>
    <source>
        <tissue evidence="1">Leaf</tissue>
    </source>
</reference>
<accession>A0A2P2MQY1</accession>
<dbReference type="EMBL" id="GGEC01052143">
    <property type="protein sequence ID" value="MBX32627.1"/>
    <property type="molecule type" value="Transcribed_RNA"/>
</dbReference>
<organism evidence="1">
    <name type="scientific">Rhizophora mucronata</name>
    <name type="common">Asiatic mangrove</name>
    <dbReference type="NCBI Taxonomy" id="61149"/>
    <lineage>
        <taxon>Eukaryota</taxon>
        <taxon>Viridiplantae</taxon>
        <taxon>Streptophyta</taxon>
        <taxon>Embryophyta</taxon>
        <taxon>Tracheophyta</taxon>
        <taxon>Spermatophyta</taxon>
        <taxon>Magnoliopsida</taxon>
        <taxon>eudicotyledons</taxon>
        <taxon>Gunneridae</taxon>
        <taxon>Pentapetalae</taxon>
        <taxon>rosids</taxon>
        <taxon>fabids</taxon>
        <taxon>Malpighiales</taxon>
        <taxon>Rhizophoraceae</taxon>
        <taxon>Rhizophora</taxon>
    </lineage>
</organism>